<proteinExistence type="predicted"/>
<dbReference type="GO" id="GO:0070449">
    <property type="term" value="C:elongin complex"/>
    <property type="evidence" value="ECO:0007669"/>
    <property type="project" value="InterPro"/>
</dbReference>
<reference evidence="2 3" key="1">
    <citation type="journal article" date="2015" name="Biotechnol. Biofuels">
        <title>Enhanced degradation of softwood versus hardwood by the white-rot fungus Pycnoporus coccineus.</title>
        <authorList>
            <person name="Couturier M."/>
            <person name="Navarro D."/>
            <person name="Chevret D."/>
            <person name="Henrissat B."/>
            <person name="Piumi F."/>
            <person name="Ruiz-Duenas F.J."/>
            <person name="Martinez A.T."/>
            <person name="Grigoriev I.V."/>
            <person name="Riley R."/>
            <person name="Lipzen A."/>
            <person name="Berrin J.G."/>
            <person name="Master E.R."/>
            <person name="Rosso M.N."/>
        </authorList>
    </citation>
    <scope>NUCLEOTIDE SEQUENCE [LARGE SCALE GENOMIC DNA]</scope>
    <source>
        <strain evidence="2 3">BRFM310</strain>
    </source>
</reference>
<dbReference type="InterPro" id="IPR051870">
    <property type="entry name" value="Elongin-A_domain"/>
</dbReference>
<dbReference type="Proteomes" id="UP000193067">
    <property type="component" value="Unassembled WGS sequence"/>
</dbReference>
<feature type="region of interest" description="Disordered" evidence="1">
    <location>
        <begin position="114"/>
        <end position="156"/>
    </location>
</feature>
<evidence type="ECO:0008006" key="4">
    <source>
        <dbReference type="Google" id="ProtNLM"/>
    </source>
</evidence>
<gene>
    <name evidence="2" type="ORF">PYCCODRAFT_1429433</name>
</gene>
<dbReference type="PANTHER" id="PTHR15141">
    <property type="entry name" value="TRANSCRIPTION ELONGATION FACTOR B POLYPEPTIDE 3"/>
    <property type="match status" value="1"/>
</dbReference>
<dbReference type="AlphaFoldDB" id="A0A1Y2J673"/>
<evidence type="ECO:0000313" key="2">
    <source>
        <dbReference type="EMBL" id="OSD08363.1"/>
    </source>
</evidence>
<dbReference type="GO" id="GO:0006368">
    <property type="term" value="P:transcription elongation by RNA polymerase II"/>
    <property type="evidence" value="ECO:0007669"/>
    <property type="project" value="InterPro"/>
</dbReference>
<dbReference type="OrthoDB" id="21513at2759"/>
<feature type="region of interest" description="Disordered" evidence="1">
    <location>
        <begin position="183"/>
        <end position="315"/>
    </location>
</feature>
<dbReference type="InterPro" id="IPR010684">
    <property type="entry name" value="RNA_pol_II_trans_fac_SIII_A"/>
</dbReference>
<feature type="compositionally biased region" description="Low complexity" evidence="1">
    <location>
        <begin position="241"/>
        <end position="254"/>
    </location>
</feature>
<accession>A0A1Y2J673</accession>
<organism evidence="2 3">
    <name type="scientific">Trametes coccinea (strain BRFM310)</name>
    <name type="common">Pycnoporus coccineus</name>
    <dbReference type="NCBI Taxonomy" id="1353009"/>
    <lineage>
        <taxon>Eukaryota</taxon>
        <taxon>Fungi</taxon>
        <taxon>Dikarya</taxon>
        <taxon>Basidiomycota</taxon>
        <taxon>Agaricomycotina</taxon>
        <taxon>Agaricomycetes</taxon>
        <taxon>Polyporales</taxon>
        <taxon>Polyporaceae</taxon>
        <taxon>Trametes</taxon>
    </lineage>
</organism>
<feature type="compositionally biased region" description="Pro residues" evidence="1">
    <location>
        <begin position="255"/>
        <end position="272"/>
    </location>
</feature>
<protein>
    <recommendedName>
        <fullName evidence="4">Elongin-A</fullName>
    </recommendedName>
</protein>
<dbReference type="EMBL" id="KZ084086">
    <property type="protein sequence ID" value="OSD08363.1"/>
    <property type="molecule type" value="Genomic_DNA"/>
</dbReference>
<name>A0A1Y2J673_TRAC3</name>
<dbReference type="Gene3D" id="6.10.250.3180">
    <property type="match status" value="1"/>
</dbReference>
<keyword evidence="3" id="KW-1185">Reference proteome</keyword>
<evidence type="ECO:0000313" key="3">
    <source>
        <dbReference type="Proteomes" id="UP000193067"/>
    </source>
</evidence>
<feature type="compositionally biased region" description="Low complexity" evidence="1">
    <location>
        <begin position="200"/>
        <end position="218"/>
    </location>
</feature>
<dbReference type="STRING" id="1353009.A0A1Y2J673"/>
<feature type="compositionally biased region" description="Basic and acidic residues" evidence="1">
    <location>
        <begin position="114"/>
        <end position="132"/>
    </location>
</feature>
<evidence type="ECO:0000256" key="1">
    <source>
        <dbReference type="SAM" id="MobiDB-lite"/>
    </source>
</evidence>
<dbReference type="Pfam" id="PF06881">
    <property type="entry name" value="Elongin_A"/>
    <property type="match status" value="1"/>
</dbReference>
<sequence length="315" mass="34405">MHAESEPGGRKLPTLVQYCQRVASAHVNSFERLGEGWPEELIRPILNSCSAETLWRLEEQDPYIGAYTDDIWETICQKAYPTLFQPLEHSGSETWKDEFARCKEEHEMRLEKAAANLREKRQRDEERRKETSIKITDQLPPPKRARWGGPAPPKTLFQKTRSEAAKLQKGVFGARMARQSFQRRTVVSNAASAKPPPPATSSSSASGSRVIVRTVTVPRKPPPANASGSAPVRAGTGARMSAVPPASIPAAAPAASPPAASPPASSPPPMPKSPDDRSLPPPPLRPPQKKNPASALFMPKHRAYSQLPRGVQSKS</sequence>
<dbReference type="PANTHER" id="PTHR15141:SF76">
    <property type="entry name" value="TRANSCRIPTION ELONGATION FACTOR B POLYPEPTIDE 3"/>
    <property type="match status" value="1"/>
</dbReference>